<dbReference type="Gene3D" id="3.90.1340.10">
    <property type="entry name" value="Phage tail collar domain"/>
    <property type="match status" value="1"/>
</dbReference>
<reference evidence="2 3" key="1">
    <citation type="submission" date="2021-05" db="EMBL/GenBank/DDBJ databases">
        <title>Roseococcus sp. XZZS9, whole genome shotgun sequencing project.</title>
        <authorList>
            <person name="Zhao G."/>
            <person name="Shen L."/>
        </authorList>
    </citation>
    <scope>NUCLEOTIDE SEQUENCE [LARGE SCALE GENOMIC DNA]</scope>
    <source>
        <strain evidence="2 3">XZZS9</strain>
    </source>
</reference>
<evidence type="ECO:0000259" key="1">
    <source>
        <dbReference type="Pfam" id="PF07484"/>
    </source>
</evidence>
<evidence type="ECO:0000313" key="3">
    <source>
        <dbReference type="Proteomes" id="UP000766336"/>
    </source>
</evidence>
<dbReference type="EMBL" id="JAHCDA010000001">
    <property type="protein sequence ID" value="MBS7810542.1"/>
    <property type="molecule type" value="Genomic_DNA"/>
</dbReference>
<organism evidence="2 3">
    <name type="scientific">Roseococcus pinisoli</name>
    <dbReference type="NCBI Taxonomy" id="2835040"/>
    <lineage>
        <taxon>Bacteria</taxon>
        <taxon>Pseudomonadati</taxon>
        <taxon>Pseudomonadota</taxon>
        <taxon>Alphaproteobacteria</taxon>
        <taxon>Acetobacterales</taxon>
        <taxon>Roseomonadaceae</taxon>
        <taxon>Roseococcus</taxon>
    </lineage>
</organism>
<protein>
    <submittedName>
        <fullName evidence="2">Tail fiber protein</fullName>
    </submittedName>
</protein>
<sequence>MLADRVMCAVPNPGVVDVGRTITLGAAPNGFRRFLTAFGGAKPAYFVLSDGAERTITGVWTVNATTPETATITRIIGNDRTGDTSGETFGGDCVAWNEVPAAEVVAFAAFQRLQDMFIGMSLEWNGAALPPGFLWENGANHSRTTYAKLFAAIGTTHGAGDGTTTFAVPDSRGLVAIGRDNMGGAATGRMTMIPGTTLGAKGGSEWLHAHNHAVNDPGHTHLTRTRTQLLGSAPPGGGQPLWNGDDTYYINAALTGVSVVTNGAGNSQNVQPGIIKNKIIFTGVFP</sequence>
<gene>
    <name evidence="2" type="ORF">KHU32_06310</name>
</gene>
<name>A0ABS5QAK7_9PROT</name>
<accession>A0ABS5QAK7</accession>
<feature type="domain" description="Phage tail collar" evidence="1">
    <location>
        <begin position="122"/>
        <end position="175"/>
    </location>
</feature>
<dbReference type="Proteomes" id="UP000766336">
    <property type="component" value="Unassembled WGS sequence"/>
</dbReference>
<dbReference type="Pfam" id="PF07484">
    <property type="entry name" value="Collar"/>
    <property type="match status" value="1"/>
</dbReference>
<dbReference type="RefSeq" id="WP_213669155.1">
    <property type="nucleotide sequence ID" value="NZ_JAHCDA010000001.1"/>
</dbReference>
<dbReference type="SUPFAM" id="SSF88874">
    <property type="entry name" value="Receptor-binding domain of short tail fibre protein gp12"/>
    <property type="match status" value="1"/>
</dbReference>
<keyword evidence="3" id="KW-1185">Reference proteome</keyword>
<proteinExistence type="predicted"/>
<dbReference type="InterPro" id="IPR011083">
    <property type="entry name" value="Phage_tail_collar_dom"/>
</dbReference>
<evidence type="ECO:0000313" key="2">
    <source>
        <dbReference type="EMBL" id="MBS7810542.1"/>
    </source>
</evidence>
<dbReference type="InterPro" id="IPR037053">
    <property type="entry name" value="Phage_tail_collar_dom_sf"/>
</dbReference>
<comment type="caution">
    <text evidence="2">The sequence shown here is derived from an EMBL/GenBank/DDBJ whole genome shotgun (WGS) entry which is preliminary data.</text>
</comment>